<sequence length="168" mass="18134">MEICARNLSTVQQPLAALSSMETNERRRFRPGIFVDKLEDEVFCPKPRRPCNSGRRQKSSTPRSSDAGFEILDIFLSKSSYGEPSNFGCSPPYFSGSPPTRAGNPLVRDVQFGRQRPPPAITPSSTTPSTGGRSQQTAHAREASRGSSPCIRVEGFASTGADIVSAIA</sequence>
<reference evidence="2 3" key="1">
    <citation type="journal article" date="2011" name="Science">
        <title>The Selaginella genome identifies genetic changes associated with the evolution of vascular plants.</title>
        <authorList>
            <person name="Banks J.A."/>
            <person name="Nishiyama T."/>
            <person name="Hasebe M."/>
            <person name="Bowman J.L."/>
            <person name="Gribskov M."/>
            <person name="dePamphilis C."/>
            <person name="Albert V.A."/>
            <person name="Aono N."/>
            <person name="Aoyama T."/>
            <person name="Ambrose B.A."/>
            <person name="Ashton N.W."/>
            <person name="Axtell M.J."/>
            <person name="Barker E."/>
            <person name="Barker M.S."/>
            <person name="Bennetzen J.L."/>
            <person name="Bonawitz N.D."/>
            <person name="Chapple C."/>
            <person name="Cheng C."/>
            <person name="Correa L.G."/>
            <person name="Dacre M."/>
            <person name="DeBarry J."/>
            <person name="Dreyer I."/>
            <person name="Elias M."/>
            <person name="Engstrom E.M."/>
            <person name="Estelle M."/>
            <person name="Feng L."/>
            <person name="Finet C."/>
            <person name="Floyd S.K."/>
            <person name="Frommer W.B."/>
            <person name="Fujita T."/>
            <person name="Gramzow L."/>
            <person name="Gutensohn M."/>
            <person name="Harholt J."/>
            <person name="Hattori M."/>
            <person name="Heyl A."/>
            <person name="Hirai T."/>
            <person name="Hiwatashi Y."/>
            <person name="Ishikawa M."/>
            <person name="Iwata M."/>
            <person name="Karol K.G."/>
            <person name="Koehler B."/>
            <person name="Kolukisaoglu U."/>
            <person name="Kubo M."/>
            <person name="Kurata T."/>
            <person name="Lalonde S."/>
            <person name="Li K."/>
            <person name="Li Y."/>
            <person name="Litt A."/>
            <person name="Lyons E."/>
            <person name="Manning G."/>
            <person name="Maruyama T."/>
            <person name="Michael T.P."/>
            <person name="Mikami K."/>
            <person name="Miyazaki S."/>
            <person name="Morinaga S."/>
            <person name="Murata T."/>
            <person name="Mueller-Roeber B."/>
            <person name="Nelson D.R."/>
            <person name="Obara M."/>
            <person name="Oguri Y."/>
            <person name="Olmstead R.G."/>
            <person name="Onodera N."/>
            <person name="Petersen B.L."/>
            <person name="Pils B."/>
            <person name="Prigge M."/>
            <person name="Rensing S.A."/>
            <person name="Riano-Pachon D.M."/>
            <person name="Roberts A.W."/>
            <person name="Sato Y."/>
            <person name="Scheller H.V."/>
            <person name="Schulz B."/>
            <person name="Schulz C."/>
            <person name="Shakirov E.V."/>
            <person name="Shibagaki N."/>
            <person name="Shinohara N."/>
            <person name="Shippen D.E."/>
            <person name="Soerensen I."/>
            <person name="Sotooka R."/>
            <person name="Sugimoto N."/>
            <person name="Sugita M."/>
            <person name="Sumikawa N."/>
            <person name="Tanurdzic M."/>
            <person name="Theissen G."/>
            <person name="Ulvskov P."/>
            <person name="Wakazuki S."/>
            <person name="Weng J.K."/>
            <person name="Willats W.W."/>
            <person name="Wipf D."/>
            <person name="Wolf P.G."/>
            <person name="Yang L."/>
            <person name="Zimmer A.D."/>
            <person name="Zhu Q."/>
            <person name="Mitros T."/>
            <person name="Hellsten U."/>
            <person name="Loque D."/>
            <person name="Otillar R."/>
            <person name="Salamov A."/>
            <person name="Schmutz J."/>
            <person name="Shapiro H."/>
            <person name="Lindquist E."/>
            <person name="Lucas S."/>
            <person name="Rokhsar D."/>
            <person name="Grigoriev I.V."/>
        </authorList>
    </citation>
    <scope>NUCLEOTIDE SEQUENCE [LARGE SCALE GENOMIC DNA]</scope>
</reference>
<gene>
    <name evidence="2" type="ORF">SELMODRAFT_414018</name>
</gene>
<dbReference type="OMA" id="CESKAET"/>
<dbReference type="Gramene" id="EFJ25222">
    <property type="protein sequence ID" value="EFJ25222"/>
    <property type="gene ID" value="SELMODRAFT_414018"/>
</dbReference>
<dbReference type="InParanoid" id="D8RRD0"/>
<feature type="region of interest" description="Disordered" evidence="1">
    <location>
        <begin position="82"/>
        <end position="151"/>
    </location>
</feature>
<feature type="compositionally biased region" description="Low complexity" evidence="1">
    <location>
        <begin position="122"/>
        <end position="137"/>
    </location>
</feature>
<dbReference type="Proteomes" id="UP000001514">
    <property type="component" value="Unassembled WGS sequence"/>
</dbReference>
<organism evidence="3">
    <name type="scientific">Selaginella moellendorffii</name>
    <name type="common">Spikemoss</name>
    <dbReference type="NCBI Taxonomy" id="88036"/>
    <lineage>
        <taxon>Eukaryota</taxon>
        <taxon>Viridiplantae</taxon>
        <taxon>Streptophyta</taxon>
        <taxon>Embryophyta</taxon>
        <taxon>Tracheophyta</taxon>
        <taxon>Lycopodiopsida</taxon>
        <taxon>Selaginellales</taxon>
        <taxon>Selaginellaceae</taxon>
        <taxon>Selaginella</taxon>
    </lineage>
</organism>
<feature type="region of interest" description="Disordered" evidence="1">
    <location>
        <begin position="46"/>
        <end position="65"/>
    </location>
</feature>
<dbReference type="PANTHER" id="PTHR33384:SF1">
    <property type="entry name" value="EXPRESSED PROTEIN"/>
    <property type="match status" value="1"/>
</dbReference>
<dbReference type="AlphaFoldDB" id="D8RRD0"/>
<evidence type="ECO:0000256" key="1">
    <source>
        <dbReference type="SAM" id="MobiDB-lite"/>
    </source>
</evidence>
<proteinExistence type="predicted"/>
<dbReference type="eggNOG" id="ENOG502S0F6">
    <property type="taxonomic scope" value="Eukaryota"/>
</dbReference>
<evidence type="ECO:0000313" key="3">
    <source>
        <dbReference type="Proteomes" id="UP000001514"/>
    </source>
</evidence>
<dbReference type="HOGENOM" id="CLU_091877_1_0_1"/>
<evidence type="ECO:0000313" key="2">
    <source>
        <dbReference type="EMBL" id="EFJ25222.1"/>
    </source>
</evidence>
<dbReference type="KEGG" id="smo:SELMODRAFT_414018"/>
<keyword evidence="3" id="KW-1185">Reference proteome</keyword>
<accession>D8RRD0</accession>
<dbReference type="PANTHER" id="PTHR33384">
    <property type="entry name" value="EXPRESSED PROTEIN"/>
    <property type="match status" value="1"/>
</dbReference>
<dbReference type="FunCoup" id="D8RRD0">
    <property type="interactions" value="1754"/>
</dbReference>
<dbReference type="OrthoDB" id="1917254at2759"/>
<dbReference type="EMBL" id="GL377587">
    <property type="protein sequence ID" value="EFJ25222.1"/>
    <property type="molecule type" value="Genomic_DNA"/>
</dbReference>
<name>D8RRD0_SELML</name>
<protein>
    <submittedName>
        <fullName evidence="2">Uncharacterized protein</fullName>
    </submittedName>
</protein>